<comment type="similarity">
    <text evidence="2">Belongs to the adaptor complexes large subunit family.</text>
</comment>
<dbReference type="GO" id="GO:0030117">
    <property type="term" value="C:membrane coat"/>
    <property type="evidence" value="ECO:0007669"/>
    <property type="project" value="InterPro"/>
</dbReference>
<keyword evidence="5" id="KW-0472">Membrane</keyword>
<name>A0A3P8KRF8_9TREM</name>
<dbReference type="InterPro" id="IPR011989">
    <property type="entry name" value="ARM-like"/>
</dbReference>
<keyword evidence="9" id="KW-1185">Reference proteome</keyword>
<comment type="subcellular location">
    <subcellularLocation>
        <location evidence="1">Endomembrane system</location>
    </subcellularLocation>
</comment>
<dbReference type="EMBL" id="UZAN01045072">
    <property type="protein sequence ID" value="VDP82006.1"/>
    <property type="molecule type" value="Genomic_DNA"/>
</dbReference>
<organism evidence="8 9">
    <name type="scientific">Echinostoma caproni</name>
    <dbReference type="NCBI Taxonomy" id="27848"/>
    <lineage>
        <taxon>Eukaryota</taxon>
        <taxon>Metazoa</taxon>
        <taxon>Spiralia</taxon>
        <taxon>Lophotrochozoa</taxon>
        <taxon>Platyhelminthes</taxon>
        <taxon>Trematoda</taxon>
        <taxon>Digenea</taxon>
        <taxon>Plagiorchiida</taxon>
        <taxon>Echinostomata</taxon>
        <taxon>Echinostomatoidea</taxon>
        <taxon>Echinostomatidae</taxon>
        <taxon>Echinostoma</taxon>
    </lineage>
</organism>
<reference evidence="8 9" key="1">
    <citation type="submission" date="2018-11" db="EMBL/GenBank/DDBJ databases">
        <authorList>
            <consortium name="Pathogen Informatics"/>
        </authorList>
    </citation>
    <scope>NUCLEOTIDE SEQUENCE [LARGE SCALE GENOMIC DNA]</scope>
    <source>
        <strain evidence="8 9">Egypt</strain>
    </source>
</reference>
<dbReference type="InterPro" id="IPR016024">
    <property type="entry name" value="ARM-type_fold"/>
</dbReference>
<dbReference type="Gene3D" id="1.25.10.10">
    <property type="entry name" value="Leucine-rich Repeat Variant"/>
    <property type="match status" value="1"/>
</dbReference>
<feature type="compositionally biased region" description="Acidic residues" evidence="6">
    <location>
        <begin position="245"/>
        <end position="287"/>
    </location>
</feature>
<sequence>MRKLLQMQSSDHKEIIIRIAQLTDTMTVPSALASILWLLGEYSHRLPKIAPDVLRKMAKTFINQEPVVKLQILNLAAKLAIVNPKQTHLLAQYVFTLARYDQSYDIRDRSRLLRALIFPQSIQENNVGEAGATMEPPESKPFVPGYLAKHARKICLAVKPAPVLQFQSKDRSTFALGSLSHLLNHCVHGYQDLPDWPVVPPNPWSRVVQSSSTPAVSSGSPASSVVDRTGDSRSGQPKSLKDFFSDSEESEGVEDGDDCQEDELDDDEEKEEEMNEGNYASDEDQEETNPQSKTQQQQRAQLWDEHSEDEEVQSDLIEMEPNSASSSSDSEFALGPLQQLIRETKKPTPSVPDASLENDSTEARSASPVTTEPSDSEERTFSSAALIAPKPGSLVRSLLQVAVSAETESDTEDTEGEEDEDLRNLVLPDRTVAKKHVLPIHLKVDSGVAPNQLVQCSNLTAAPPKDLKSSKSRQLVLDDLEKASGTGLSESQAEIAKLVVPKFGMIYDRKLNNCGKLGDTQKTSIISESPSIAIEPALIPHLIDTTPTPLPTLDHCYIQNGSDTEVAPVSPIRSIPFPISYQFTRIVHKSNSNLVVLMLKFKVLSEDSSLSLTDVHLDLRSTVIGRLLLDANRIEPFDPIECLSAQSEYCCTLGIDFAGFFDSIDINLVYHLGSKRSDNMVSLPLSIAPPPGELIRPNTLMNDLEYSKVKGILIQSVLQAANVHYRGAFLCPNPSTSSPVGRHTAPPDGYRSESSSLLFQFNALTISENHPCLFEIQLIGAPWNPSHCQGDNTHSPTSALGAAEIVGASANATGEGQLILTVYCPMDRIRTALCNQLEVALCETIVSSGQTPG</sequence>
<feature type="compositionally biased region" description="Polar residues" evidence="6">
    <location>
        <begin position="363"/>
        <end position="373"/>
    </location>
</feature>
<dbReference type="OrthoDB" id="302453at2759"/>
<evidence type="ECO:0000313" key="9">
    <source>
        <dbReference type="Proteomes" id="UP000272942"/>
    </source>
</evidence>
<evidence type="ECO:0000256" key="3">
    <source>
        <dbReference type="ARBA" id="ARBA00022448"/>
    </source>
</evidence>
<evidence type="ECO:0000256" key="1">
    <source>
        <dbReference type="ARBA" id="ARBA00004308"/>
    </source>
</evidence>
<feature type="domain" description="Clathrin/coatomer adaptor adaptin-like N-terminal" evidence="7">
    <location>
        <begin position="2"/>
        <end position="119"/>
    </location>
</feature>
<dbReference type="GO" id="GO:0012505">
    <property type="term" value="C:endomembrane system"/>
    <property type="evidence" value="ECO:0007669"/>
    <property type="project" value="UniProtKB-SubCell"/>
</dbReference>
<gene>
    <name evidence="8" type="ORF">ECPE_LOCUS7782</name>
</gene>
<evidence type="ECO:0000256" key="4">
    <source>
        <dbReference type="ARBA" id="ARBA00022927"/>
    </source>
</evidence>
<dbReference type="GO" id="GO:0016192">
    <property type="term" value="P:vesicle-mediated transport"/>
    <property type="evidence" value="ECO:0007669"/>
    <property type="project" value="InterPro"/>
</dbReference>
<evidence type="ECO:0000256" key="5">
    <source>
        <dbReference type="ARBA" id="ARBA00023136"/>
    </source>
</evidence>
<feature type="compositionally biased region" description="Low complexity" evidence="6">
    <location>
        <begin position="207"/>
        <end position="226"/>
    </location>
</feature>
<protein>
    <recommendedName>
        <fullName evidence="7">Clathrin/coatomer adaptor adaptin-like N-terminal domain-containing protein</fullName>
    </recommendedName>
</protein>
<evidence type="ECO:0000256" key="6">
    <source>
        <dbReference type="SAM" id="MobiDB-lite"/>
    </source>
</evidence>
<dbReference type="SUPFAM" id="SSF48371">
    <property type="entry name" value="ARM repeat"/>
    <property type="match status" value="1"/>
</dbReference>
<keyword evidence="3" id="KW-0813">Transport</keyword>
<proteinExistence type="inferred from homology"/>
<keyword evidence="4" id="KW-0653">Protein transport</keyword>
<evidence type="ECO:0000259" key="7">
    <source>
        <dbReference type="Pfam" id="PF01602"/>
    </source>
</evidence>
<evidence type="ECO:0000313" key="8">
    <source>
        <dbReference type="EMBL" id="VDP82006.1"/>
    </source>
</evidence>
<accession>A0A3P8KRF8</accession>
<dbReference type="Proteomes" id="UP000272942">
    <property type="component" value="Unassembled WGS sequence"/>
</dbReference>
<evidence type="ECO:0000256" key="2">
    <source>
        <dbReference type="ARBA" id="ARBA00006613"/>
    </source>
</evidence>
<dbReference type="Pfam" id="PF01602">
    <property type="entry name" value="Adaptin_N"/>
    <property type="match status" value="1"/>
</dbReference>
<dbReference type="InterPro" id="IPR002553">
    <property type="entry name" value="Clathrin/coatomer_adapt-like_N"/>
</dbReference>
<feature type="compositionally biased region" description="Polar residues" evidence="6">
    <location>
        <begin position="288"/>
        <end position="300"/>
    </location>
</feature>
<dbReference type="InterPro" id="IPR026739">
    <property type="entry name" value="AP_beta"/>
</dbReference>
<feature type="region of interest" description="Disordered" evidence="6">
    <location>
        <begin position="206"/>
        <end position="381"/>
    </location>
</feature>
<dbReference type="AlphaFoldDB" id="A0A3P8KRF8"/>
<dbReference type="PANTHER" id="PTHR11134">
    <property type="entry name" value="ADAPTOR COMPLEX SUBUNIT BETA FAMILY MEMBER"/>
    <property type="match status" value="1"/>
</dbReference>
<dbReference type="GO" id="GO:0006886">
    <property type="term" value="P:intracellular protein transport"/>
    <property type="evidence" value="ECO:0007669"/>
    <property type="project" value="InterPro"/>
</dbReference>